<dbReference type="HOGENOM" id="CLU_203191_0_0_9"/>
<dbReference type="STRING" id="649639.Bcell_1859"/>
<reference evidence="2 3" key="1">
    <citation type="submission" date="2010-12" db="EMBL/GenBank/DDBJ databases">
        <title>Complete sequence of Bacillus cellulosilyticus DSM 2522.</title>
        <authorList>
            <consortium name="US DOE Joint Genome Institute"/>
            <person name="Lucas S."/>
            <person name="Copeland A."/>
            <person name="Lapidus A."/>
            <person name="Cheng J.-F."/>
            <person name="Bruce D."/>
            <person name="Goodwin L."/>
            <person name="Pitluck S."/>
            <person name="Chertkov O."/>
            <person name="Detter J.C."/>
            <person name="Han C."/>
            <person name="Tapia R."/>
            <person name="Land M."/>
            <person name="Hauser L."/>
            <person name="Jeffries C."/>
            <person name="Kyrpides N."/>
            <person name="Ivanova N."/>
            <person name="Mikhailova N."/>
            <person name="Brumm P."/>
            <person name="Mead D."/>
            <person name="Woyke T."/>
        </authorList>
    </citation>
    <scope>NUCLEOTIDE SEQUENCE [LARGE SCALE GENOMIC DNA]</scope>
    <source>
        <strain evidence="3">ATCC 21833 / DSM 2522 / FERM P-1141 / JCM 9156 / N-4</strain>
    </source>
</reference>
<accession>E6TZE7</accession>
<feature type="transmembrane region" description="Helical" evidence="1">
    <location>
        <begin position="12"/>
        <end position="31"/>
    </location>
</feature>
<proteinExistence type="predicted"/>
<evidence type="ECO:0000313" key="3">
    <source>
        <dbReference type="Proteomes" id="UP000001401"/>
    </source>
</evidence>
<keyword evidence="1" id="KW-1133">Transmembrane helix</keyword>
<feature type="transmembrane region" description="Helical" evidence="1">
    <location>
        <begin position="43"/>
        <end position="65"/>
    </location>
</feature>
<dbReference type="Pfam" id="PF10966">
    <property type="entry name" value="DUF2768"/>
    <property type="match status" value="1"/>
</dbReference>
<name>E6TZE7_EVAC2</name>
<evidence type="ECO:0008006" key="4">
    <source>
        <dbReference type="Google" id="ProtNLM"/>
    </source>
</evidence>
<sequence length="69" mass="7753">MKELTTDPLTNMWISFFAMGLMFISVIVTIITKEKAKGILRYILLTFSFICLVVAGIIVFFTVFAGPTE</sequence>
<dbReference type="EMBL" id="CP002394">
    <property type="protein sequence ID" value="ADU30121.1"/>
    <property type="molecule type" value="Genomic_DNA"/>
</dbReference>
<protein>
    <recommendedName>
        <fullName evidence="4">DUF2768 domain-containing protein</fullName>
    </recommendedName>
</protein>
<keyword evidence="1" id="KW-0472">Membrane</keyword>
<organism evidence="2 3">
    <name type="scientific">Evansella cellulosilytica (strain ATCC 21833 / DSM 2522 / FERM P-1141 / JCM 9156 / N-4)</name>
    <name type="common">Bacillus cellulosilyticus</name>
    <dbReference type="NCBI Taxonomy" id="649639"/>
    <lineage>
        <taxon>Bacteria</taxon>
        <taxon>Bacillati</taxon>
        <taxon>Bacillota</taxon>
        <taxon>Bacilli</taxon>
        <taxon>Bacillales</taxon>
        <taxon>Bacillaceae</taxon>
        <taxon>Evansella</taxon>
    </lineage>
</organism>
<keyword evidence="1" id="KW-0812">Transmembrane</keyword>
<gene>
    <name evidence="2" type="ordered locus">Bcell_1859</name>
</gene>
<dbReference type="RefSeq" id="WP_013488457.1">
    <property type="nucleotide sequence ID" value="NC_014829.1"/>
</dbReference>
<evidence type="ECO:0000256" key="1">
    <source>
        <dbReference type="SAM" id="Phobius"/>
    </source>
</evidence>
<dbReference type="AlphaFoldDB" id="E6TZE7"/>
<dbReference type="Proteomes" id="UP000001401">
    <property type="component" value="Chromosome"/>
</dbReference>
<keyword evidence="3" id="KW-1185">Reference proteome</keyword>
<dbReference type="KEGG" id="bco:Bcell_1859"/>
<evidence type="ECO:0000313" key="2">
    <source>
        <dbReference type="EMBL" id="ADU30121.1"/>
    </source>
</evidence>
<dbReference type="InterPro" id="IPR020076">
    <property type="entry name" value="DUF2768"/>
</dbReference>